<feature type="non-terminal residue" evidence="9">
    <location>
        <position position="1"/>
    </location>
</feature>
<dbReference type="PROSITE" id="PS00411">
    <property type="entry name" value="KINESIN_MOTOR_1"/>
    <property type="match status" value="1"/>
</dbReference>
<dbReference type="PANTHER" id="PTHR47972">
    <property type="entry name" value="KINESIN-LIKE PROTEIN KLP-3"/>
    <property type="match status" value="1"/>
</dbReference>
<keyword evidence="4" id="KW-0963">Cytoplasm</keyword>
<dbReference type="InterPro" id="IPR027417">
    <property type="entry name" value="P-loop_NTPase"/>
</dbReference>
<organism evidence="9 10">
    <name type="scientific">Elysia marginata</name>
    <dbReference type="NCBI Taxonomy" id="1093978"/>
    <lineage>
        <taxon>Eukaryota</taxon>
        <taxon>Metazoa</taxon>
        <taxon>Spiralia</taxon>
        <taxon>Lophotrochozoa</taxon>
        <taxon>Mollusca</taxon>
        <taxon>Gastropoda</taxon>
        <taxon>Heterobranchia</taxon>
        <taxon>Euthyneura</taxon>
        <taxon>Panpulmonata</taxon>
        <taxon>Sacoglossa</taxon>
        <taxon>Placobranchoidea</taxon>
        <taxon>Plakobranchidae</taxon>
        <taxon>Elysia</taxon>
    </lineage>
</organism>
<comment type="similarity">
    <text evidence="5 6">Belongs to the TRAFAC class myosin-kinesin ATPase superfamily. Kinesin family.</text>
</comment>
<dbReference type="Pfam" id="PF00225">
    <property type="entry name" value="Kinesin"/>
    <property type="match status" value="1"/>
</dbReference>
<reference evidence="9 10" key="1">
    <citation type="journal article" date="2021" name="Elife">
        <title>Chloroplast acquisition without the gene transfer in kleptoplastic sea slugs, Plakobranchus ocellatus.</title>
        <authorList>
            <person name="Maeda T."/>
            <person name="Takahashi S."/>
            <person name="Yoshida T."/>
            <person name="Shimamura S."/>
            <person name="Takaki Y."/>
            <person name="Nagai Y."/>
            <person name="Toyoda A."/>
            <person name="Suzuki Y."/>
            <person name="Arimoto A."/>
            <person name="Ishii H."/>
            <person name="Satoh N."/>
            <person name="Nishiyama T."/>
            <person name="Hasebe M."/>
            <person name="Maruyama T."/>
            <person name="Minagawa J."/>
            <person name="Obokata J."/>
            <person name="Shigenobu S."/>
        </authorList>
    </citation>
    <scope>NUCLEOTIDE SEQUENCE [LARGE SCALE GENOMIC DNA]</scope>
</reference>
<dbReference type="GO" id="GO:0008017">
    <property type="term" value="F:microtubule binding"/>
    <property type="evidence" value="ECO:0007669"/>
    <property type="project" value="InterPro"/>
</dbReference>
<gene>
    <name evidence="9" type="ORF">ElyMa_006067800</name>
</gene>
<evidence type="ECO:0000256" key="1">
    <source>
        <dbReference type="ARBA" id="ARBA00004245"/>
    </source>
</evidence>
<dbReference type="GO" id="GO:0003777">
    <property type="term" value="F:microtubule motor activity"/>
    <property type="evidence" value="ECO:0007669"/>
    <property type="project" value="InterPro"/>
</dbReference>
<evidence type="ECO:0000256" key="5">
    <source>
        <dbReference type="PROSITE-ProRule" id="PRU00283"/>
    </source>
</evidence>
<dbReference type="InterPro" id="IPR027640">
    <property type="entry name" value="Kinesin-like_fam"/>
</dbReference>
<dbReference type="Proteomes" id="UP000762676">
    <property type="component" value="Unassembled WGS sequence"/>
</dbReference>
<evidence type="ECO:0000313" key="9">
    <source>
        <dbReference type="EMBL" id="GFR87053.1"/>
    </source>
</evidence>
<evidence type="ECO:0000256" key="2">
    <source>
        <dbReference type="ARBA" id="ARBA00022741"/>
    </source>
</evidence>
<evidence type="ECO:0000256" key="6">
    <source>
        <dbReference type="RuleBase" id="RU000394"/>
    </source>
</evidence>
<proteinExistence type="inferred from homology"/>
<keyword evidence="6" id="KW-0493">Microtubule</keyword>
<sequence>VQEAISENAATCSSLLEKYKREIAKRKALHDALVELKGNIRVYVRPKPLLESEGVPSVFSHDPDDDTVISVPLKGRNFQLEKVFTSEATQSEVFNQVSALIQSVLDGRNVCIFAYGQTGSGKTYTMEGSFEDAGVNQRALKLLYDETQRATNMTYDIKASMMEIYNETIRDLLGSDPSEKLEVKMKPEGGLHVPGLVAVPVKSLDEINRISKVAQENRVTASTMMNEHSSRSHCILCVSVEETNLITGSKTRGRLNLVDLAGSERVSKSQVEGTRLKEAQSINRSLSCLGDVINALKNHHTHVPYRNSRLTYLLQESLGGDSKTVMILQVSSHPDNLNETLSTLAFGQRVFSVELNTKNTPSSARRPQSETPSSARKLYLPSDNAAGDNTASRTPTNSLVKASSVPCRLNIKRDA</sequence>
<evidence type="ECO:0000259" key="8">
    <source>
        <dbReference type="PROSITE" id="PS50067"/>
    </source>
</evidence>
<keyword evidence="10" id="KW-1185">Reference proteome</keyword>
<feature type="binding site" evidence="5">
    <location>
        <begin position="116"/>
        <end position="123"/>
    </location>
    <ligand>
        <name>ATP</name>
        <dbReference type="ChEBI" id="CHEBI:30616"/>
    </ligand>
</feature>
<dbReference type="AlphaFoldDB" id="A0AAV4GMU7"/>
<dbReference type="InterPro" id="IPR019821">
    <property type="entry name" value="Kinesin_motor_CS"/>
</dbReference>
<dbReference type="GO" id="GO:0005874">
    <property type="term" value="C:microtubule"/>
    <property type="evidence" value="ECO:0007669"/>
    <property type="project" value="UniProtKB-KW"/>
</dbReference>
<feature type="compositionally biased region" description="Polar residues" evidence="7">
    <location>
        <begin position="357"/>
        <end position="374"/>
    </location>
</feature>
<comment type="subcellular location">
    <subcellularLocation>
        <location evidence="1">Cytoplasm</location>
        <location evidence="1">Cytoskeleton</location>
    </subcellularLocation>
</comment>
<dbReference type="InterPro" id="IPR036961">
    <property type="entry name" value="Kinesin_motor_dom_sf"/>
</dbReference>
<dbReference type="PROSITE" id="PS50067">
    <property type="entry name" value="KINESIN_MOTOR_2"/>
    <property type="match status" value="1"/>
</dbReference>
<name>A0AAV4GMU7_9GAST</name>
<feature type="compositionally biased region" description="Polar residues" evidence="7">
    <location>
        <begin position="387"/>
        <end position="399"/>
    </location>
</feature>
<keyword evidence="5 6" id="KW-0505">Motor protein</keyword>
<accession>A0AAV4GMU7</accession>
<feature type="region of interest" description="Disordered" evidence="7">
    <location>
        <begin position="357"/>
        <end position="399"/>
    </location>
</feature>
<dbReference type="InterPro" id="IPR001752">
    <property type="entry name" value="Kinesin_motor_dom"/>
</dbReference>
<keyword evidence="4" id="KW-0206">Cytoskeleton</keyword>
<evidence type="ECO:0000313" key="10">
    <source>
        <dbReference type="Proteomes" id="UP000762676"/>
    </source>
</evidence>
<evidence type="ECO:0000256" key="4">
    <source>
        <dbReference type="ARBA" id="ARBA00023212"/>
    </source>
</evidence>
<dbReference type="GO" id="GO:0007018">
    <property type="term" value="P:microtubule-based movement"/>
    <property type="evidence" value="ECO:0007669"/>
    <property type="project" value="InterPro"/>
</dbReference>
<keyword evidence="2 5" id="KW-0547">Nucleotide-binding</keyword>
<dbReference type="Gene3D" id="3.40.850.10">
    <property type="entry name" value="Kinesin motor domain"/>
    <property type="match status" value="1"/>
</dbReference>
<dbReference type="GO" id="GO:0005524">
    <property type="term" value="F:ATP binding"/>
    <property type="evidence" value="ECO:0007669"/>
    <property type="project" value="UniProtKB-UniRule"/>
</dbReference>
<dbReference type="PANTHER" id="PTHR47972:SF28">
    <property type="entry name" value="KINESIN-LIKE PROTEIN KLP-3"/>
    <property type="match status" value="1"/>
</dbReference>
<feature type="domain" description="Kinesin motor" evidence="8">
    <location>
        <begin position="39"/>
        <end position="353"/>
    </location>
</feature>
<comment type="caution">
    <text evidence="9">The sequence shown here is derived from an EMBL/GenBank/DDBJ whole genome shotgun (WGS) entry which is preliminary data.</text>
</comment>
<evidence type="ECO:0000256" key="7">
    <source>
        <dbReference type="SAM" id="MobiDB-lite"/>
    </source>
</evidence>
<protein>
    <recommendedName>
        <fullName evidence="6">Kinesin-like protein</fullName>
    </recommendedName>
</protein>
<dbReference type="EMBL" id="BMAT01012152">
    <property type="protein sequence ID" value="GFR87053.1"/>
    <property type="molecule type" value="Genomic_DNA"/>
</dbReference>
<keyword evidence="3 5" id="KW-0067">ATP-binding</keyword>
<dbReference type="PRINTS" id="PR00380">
    <property type="entry name" value="KINESINHEAVY"/>
</dbReference>
<dbReference type="SMART" id="SM00129">
    <property type="entry name" value="KISc"/>
    <property type="match status" value="1"/>
</dbReference>
<dbReference type="SUPFAM" id="SSF52540">
    <property type="entry name" value="P-loop containing nucleoside triphosphate hydrolases"/>
    <property type="match status" value="1"/>
</dbReference>
<evidence type="ECO:0000256" key="3">
    <source>
        <dbReference type="ARBA" id="ARBA00022840"/>
    </source>
</evidence>